<accession>A0ABW0U6Z5</accession>
<dbReference type="EMBL" id="JBHSPF010000024">
    <property type="protein sequence ID" value="MFC5628544.1"/>
    <property type="molecule type" value="Genomic_DNA"/>
</dbReference>
<evidence type="ECO:0000313" key="1">
    <source>
        <dbReference type="EMBL" id="MFC5628544.1"/>
    </source>
</evidence>
<dbReference type="Pfam" id="PF05138">
    <property type="entry name" value="PaaA_PaaC"/>
    <property type="match status" value="1"/>
</dbReference>
<dbReference type="InterPro" id="IPR012347">
    <property type="entry name" value="Ferritin-like"/>
</dbReference>
<dbReference type="InterPro" id="IPR009078">
    <property type="entry name" value="Ferritin-like_SF"/>
</dbReference>
<dbReference type="Proteomes" id="UP001596143">
    <property type="component" value="Unassembled WGS sequence"/>
</dbReference>
<name>A0ABW0U6Z5_9BACI</name>
<proteinExistence type="predicted"/>
<dbReference type="Gene3D" id="1.20.1260.10">
    <property type="match status" value="1"/>
</dbReference>
<keyword evidence="2" id="KW-1185">Reference proteome</keyword>
<gene>
    <name evidence="1" type="ORF">ACFPTR_06490</name>
</gene>
<organism evidence="1 2">
    <name type="scientific">Aliibacillus thermotolerans</name>
    <dbReference type="NCBI Taxonomy" id="1834418"/>
    <lineage>
        <taxon>Bacteria</taxon>
        <taxon>Bacillati</taxon>
        <taxon>Bacillota</taxon>
        <taxon>Bacilli</taxon>
        <taxon>Bacillales</taxon>
        <taxon>Bacillaceae</taxon>
        <taxon>Aliibacillus</taxon>
    </lineage>
</organism>
<protein>
    <submittedName>
        <fullName evidence="1">Phenylacetic acid catabolic protein</fullName>
    </submittedName>
</protein>
<dbReference type="RefSeq" id="WP_270897817.1">
    <property type="nucleotide sequence ID" value="NZ_JBHSPF010000024.1"/>
</dbReference>
<evidence type="ECO:0000313" key="2">
    <source>
        <dbReference type="Proteomes" id="UP001596143"/>
    </source>
</evidence>
<reference evidence="2" key="1">
    <citation type="journal article" date="2019" name="Int. J. Syst. Evol. Microbiol.">
        <title>The Global Catalogue of Microorganisms (GCM) 10K type strain sequencing project: providing services to taxonomists for standard genome sequencing and annotation.</title>
        <authorList>
            <consortium name="The Broad Institute Genomics Platform"/>
            <consortium name="The Broad Institute Genome Sequencing Center for Infectious Disease"/>
            <person name="Wu L."/>
            <person name="Ma J."/>
        </authorList>
    </citation>
    <scope>NUCLEOTIDE SEQUENCE [LARGE SCALE GENOMIC DNA]</scope>
    <source>
        <strain evidence="2">CGMCC 1.15790</strain>
    </source>
</reference>
<dbReference type="SUPFAM" id="SSF47240">
    <property type="entry name" value="Ferritin-like"/>
    <property type="match status" value="1"/>
</dbReference>
<comment type="caution">
    <text evidence="1">The sequence shown here is derived from an EMBL/GenBank/DDBJ whole genome shotgun (WGS) entry which is preliminary data.</text>
</comment>
<sequence>MAHKNKNALVQLAETMADNKYVMGNRLVEVGVSGPTIEATLSSISLSQGELSHARLLYRWSNDMQGLQTKKVKAVKQPEKVFPQMKEATNWIELIVGLYVNNVAIQAVLREIMKNKQQELNLQFSKMMIELEDHLTYAKEWCHLLIHDKGSIPKKFVENLERAVQPVEKWLNEVENNKELQQLGVISQDSNLTSLFKETIATLPVTRTGQRVS</sequence>
<dbReference type="InterPro" id="IPR007814">
    <property type="entry name" value="PaaA_PaaC"/>
</dbReference>